<dbReference type="EMBL" id="KZ346064">
    <property type="protein sequence ID" value="PIO71071.1"/>
    <property type="molecule type" value="Genomic_DNA"/>
</dbReference>
<keyword evidence="2" id="KW-1185">Reference proteome</keyword>
<proteinExistence type="predicted"/>
<reference evidence="1 2" key="1">
    <citation type="submission" date="2015-09" db="EMBL/GenBank/DDBJ databases">
        <title>Draft genome of the parasitic nematode Teladorsagia circumcincta isolate WARC Sus (inbred).</title>
        <authorList>
            <person name="Mitreva M."/>
        </authorList>
    </citation>
    <scope>NUCLEOTIDE SEQUENCE [LARGE SCALE GENOMIC DNA]</scope>
    <source>
        <strain evidence="1 2">S</strain>
    </source>
</reference>
<dbReference type="AlphaFoldDB" id="A0A2G9ULC9"/>
<gene>
    <name evidence="1" type="ORF">TELCIR_07044</name>
</gene>
<sequence>MVDEAYNVRNEEWYKYDCKEVRYLFECRGKNGGIFDGFNCFKPYEVNMRDFHLLDGWHKELKCKTSSPEDYAALSANENRVVVSVGRGVASKVIRCNNKGKWVTDLGDDEIEIEDAFCFVIPRDDLSGDTEVNDDTAY</sequence>
<evidence type="ECO:0000313" key="1">
    <source>
        <dbReference type="EMBL" id="PIO71071.1"/>
    </source>
</evidence>
<accession>A0A2G9ULC9</accession>
<protein>
    <submittedName>
        <fullName evidence="1">Uncharacterized protein</fullName>
    </submittedName>
</protein>
<dbReference type="OrthoDB" id="5858496at2759"/>
<organism evidence="1 2">
    <name type="scientific">Teladorsagia circumcincta</name>
    <name type="common">Brown stomach worm</name>
    <name type="synonym">Ostertagia circumcincta</name>
    <dbReference type="NCBI Taxonomy" id="45464"/>
    <lineage>
        <taxon>Eukaryota</taxon>
        <taxon>Metazoa</taxon>
        <taxon>Ecdysozoa</taxon>
        <taxon>Nematoda</taxon>
        <taxon>Chromadorea</taxon>
        <taxon>Rhabditida</taxon>
        <taxon>Rhabditina</taxon>
        <taxon>Rhabditomorpha</taxon>
        <taxon>Strongyloidea</taxon>
        <taxon>Trichostrongylidae</taxon>
        <taxon>Teladorsagia</taxon>
    </lineage>
</organism>
<name>A0A2G9ULC9_TELCI</name>
<dbReference type="Proteomes" id="UP000230423">
    <property type="component" value="Unassembled WGS sequence"/>
</dbReference>
<evidence type="ECO:0000313" key="2">
    <source>
        <dbReference type="Proteomes" id="UP000230423"/>
    </source>
</evidence>